<organism evidence="2">
    <name type="scientific">Hemiselmis andersenii</name>
    <name type="common">Cryptophyte alga</name>
    <dbReference type="NCBI Taxonomy" id="464988"/>
    <lineage>
        <taxon>Eukaryota</taxon>
        <taxon>Cryptophyceae</taxon>
        <taxon>Cryptomonadales</taxon>
        <taxon>Hemiselmidaceae</taxon>
        <taxon>Hemiselmis</taxon>
    </lineage>
</organism>
<protein>
    <submittedName>
        <fullName evidence="2">Uncharacterized protein</fullName>
    </submittedName>
</protein>
<dbReference type="EMBL" id="HBFK01034180">
    <property type="protein sequence ID" value="CAD8754213.1"/>
    <property type="molecule type" value="Transcribed_RNA"/>
</dbReference>
<feature type="region of interest" description="Disordered" evidence="1">
    <location>
        <begin position="86"/>
        <end position="155"/>
    </location>
</feature>
<reference evidence="2" key="1">
    <citation type="submission" date="2021-01" db="EMBL/GenBank/DDBJ databases">
        <authorList>
            <person name="Corre E."/>
            <person name="Pelletier E."/>
            <person name="Niang G."/>
            <person name="Scheremetjew M."/>
            <person name="Finn R."/>
            <person name="Kale V."/>
            <person name="Holt S."/>
            <person name="Cochrane G."/>
            <person name="Meng A."/>
            <person name="Brown T."/>
            <person name="Cohen L."/>
        </authorList>
    </citation>
    <scope>NUCLEOTIDE SEQUENCE</scope>
    <source>
        <strain evidence="2">CCMP441</strain>
    </source>
</reference>
<gene>
    <name evidence="2" type="ORF">HAND1043_LOCUS20720</name>
</gene>
<feature type="compositionally biased region" description="Basic and acidic residues" evidence="1">
    <location>
        <begin position="7"/>
        <end position="21"/>
    </location>
</feature>
<name>A0A7S0U6W6_HEMAN</name>
<evidence type="ECO:0000256" key="1">
    <source>
        <dbReference type="SAM" id="MobiDB-lite"/>
    </source>
</evidence>
<dbReference type="AlphaFoldDB" id="A0A7S0U6W6"/>
<feature type="region of interest" description="Disordered" evidence="1">
    <location>
        <begin position="1"/>
        <end position="34"/>
    </location>
</feature>
<accession>A0A7S0U6W6</accession>
<proteinExistence type="predicted"/>
<sequence length="155" mass="16701">MDGLQPKLEKELGMRATRTEPPEGEDTSSAGSVPPPLFMLLVSSLVLTVSDGSLSFEWGHHQEDLAHRAWAIISSSLALPPGLLPLKSSRSLTFPPASPMFSPTSPNYNPPSPDYTPTNDALEQSRSEPMMPTSPSEAPPPTPGAKRPKIKMENE</sequence>
<evidence type="ECO:0000313" key="2">
    <source>
        <dbReference type="EMBL" id="CAD8754213.1"/>
    </source>
</evidence>